<sequence>MTNFRPLVCENLEKLKEQHPLMEVDGKTWTQKDREAALRRWTRSPNRERLIKNVTKTNNDIQAMYKSFLRLYGRLPEDLIGWLSLLQYDTDQNRYIKKNKVTRSEIWSSEFCKNLKRLSQHPIWQTEIDLLATAIQY</sequence>
<evidence type="ECO:0000313" key="2">
    <source>
        <dbReference type="Proteomes" id="UP001174997"/>
    </source>
</evidence>
<gene>
    <name evidence="1" type="ORF">QBC41DRAFT_238452</name>
</gene>
<reference evidence="1" key="1">
    <citation type="submission" date="2023-06" db="EMBL/GenBank/DDBJ databases">
        <title>Genome-scale phylogeny and comparative genomics of the fungal order Sordariales.</title>
        <authorList>
            <consortium name="Lawrence Berkeley National Laboratory"/>
            <person name="Hensen N."/>
            <person name="Bonometti L."/>
            <person name="Westerberg I."/>
            <person name="Brannstrom I.O."/>
            <person name="Guillou S."/>
            <person name="Cros-Aarteil S."/>
            <person name="Calhoun S."/>
            <person name="Haridas S."/>
            <person name="Kuo A."/>
            <person name="Mondo S."/>
            <person name="Pangilinan J."/>
            <person name="Riley R."/>
            <person name="Labutti K."/>
            <person name="Andreopoulos B."/>
            <person name="Lipzen A."/>
            <person name="Chen C."/>
            <person name="Yanf M."/>
            <person name="Daum C."/>
            <person name="Ng V."/>
            <person name="Clum A."/>
            <person name="Steindorff A."/>
            <person name="Ohm R."/>
            <person name="Martin F."/>
            <person name="Silar P."/>
            <person name="Natvig D."/>
            <person name="Lalanne C."/>
            <person name="Gautier V."/>
            <person name="Ament-Velasquez S.L."/>
            <person name="Kruys A."/>
            <person name="Hutchinson M.I."/>
            <person name="Powell A.J."/>
            <person name="Barry K."/>
            <person name="Miller A.N."/>
            <person name="Grigoriev I.V."/>
            <person name="Debuchy R."/>
            <person name="Gladieux P."/>
            <person name="Thoren M.H."/>
            <person name="Johannesson H."/>
        </authorList>
    </citation>
    <scope>NUCLEOTIDE SEQUENCE</scope>
    <source>
        <strain evidence="1">CBS 307.81</strain>
    </source>
</reference>
<dbReference type="Proteomes" id="UP001174997">
    <property type="component" value="Unassembled WGS sequence"/>
</dbReference>
<dbReference type="AlphaFoldDB" id="A0AA39YM92"/>
<protein>
    <submittedName>
        <fullName evidence="1">Uncharacterized protein</fullName>
    </submittedName>
</protein>
<name>A0AA39YM92_9PEZI</name>
<comment type="caution">
    <text evidence="1">The sequence shown here is derived from an EMBL/GenBank/DDBJ whole genome shotgun (WGS) entry which is preliminary data.</text>
</comment>
<keyword evidence="2" id="KW-1185">Reference proteome</keyword>
<accession>A0AA39YM92</accession>
<evidence type="ECO:0000313" key="1">
    <source>
        <dbReference type="EMBL" id="KAK0654161.1"/>
    </source>
</evidence>
<feature type="non-terminal residue" evidence="1">
    <location>
        <position position="137"/>
    </location>
</feature>
<proteinExistence type="predicted"/>
<dbReference type="EMBL" id="JAULSY010000229">
    <property type="protein sequence ID" value="KAK0654161.1"/>
    <property type="molecule type" value="Genomic_DNA"/>
</dbReference>
<organism evidence="1 2">
    <name type="scientific">Cercophora samala</name>
    <dbReference type="NCBI Taxonomy" id="330535"/>
    <lineage>
        <taxon>Eukaryota</taxon>
        <taxon>Fungi</taxon>
        <taxon>Dikarya</taxon>
        <taxon>Ascomycota</taxon>
        <taxon>Pezizomycotina</taxon>
        <taxon>Sordariomycetes</taxon>
        <taxon>Sordariomycetidae</taxon>
        <taxon>Sordariales</taxon>
        <taxon>Lasiosphaeriaceae</taxon>
        <taxon>Cercophora</taxon>
    </lineage>
</organism>